<evidence type="ECO:0000313" key="2">
    <source>
        <dbReference type="EMBL" id="PGF35242.1"/>
    </source>
</evidence>
<proteinExistence type="predicted"/>
<protein>
    <submittedName>
        <fullName evidence="2">Uncharacterized protein</fullName>
    </submittedName>
</protein>
<reference evidence="1 4" key="2">
    <citation type="submission" date="2018-08" db="EMBL/GenBank/DDBJ databases">
        <title>Genome sequencing of Cutibacterium acnes KCOM 1315.</title>
        <authorList>
            <person name="Kook J.-K."/>
            <person name="Park S.-N."/>
            <person name="Lim Y.K."/>
        </authorList>
    </citation>
    <scope>NUCLEOTIDE SEQUENCE [LARGE SCALE GENOMIC DNA]</scope>
    <source>
        <strain evidence="1 4">KCOM 1315</strain>
    </source>
</reference>
<dbReference type="AlphaFoldDB" id="A0A2B7IZZ1"/>
<evidence type="ECO:0000313" key="4">
    <source>
        <dbReference type="Proteomes" id="UP000256621"/>
    </source>
</evidence>
<dbReference type="Proteomes" id="UP000256621">
    <property type="component" value="Chromosome"/>
</dbReference>
<gene>
    <name evidence="2" type="ORF">B1B09_06590</name>
    <name evidence="1" type="ORF">DXN06_07670</name>
</gene>
<accession>A0A2B7IZZ1</accession>
<dbReference type="EMBL" id="CP031442">
    <property type="protein sequence ID" value="AXM07025.1"/>
    <property type="molecule type" value="Genomic_DNA"/>
</dbReference>
<evidence type="ECO:0000313" key="1">
    <source>
        <dbReference type="EMBL" id="AXM07025.1"/>
    </source>
</evidence>
<dbReference type="Proteomes" id="UP000226191">
    <property type="component" value="Unassembled WGS sequence"/>
</dbReference>
<name>A0A2B7IZZ1_CUTAC</name>
<evidence type="ECO:0000313" key="3">
    <source>
        <dbReference type="Proteomes" id="UP000226191"/>
    </source>
</evidence>
<sequence length="63" mass="7083">MTTRQIHEVPPWVERESSLTKSLNNVQMSAGRGPVPSWCERLLGEYLGLVYPPRIQGVTTVCN</sequence>
<dbReference type="EMBL" id="MVCE01000002">
    <property type="protein sequence ID" value="PGF35242.1"/>
    <property type="molecule type" value="Genomic_DNA"/>
</dbReference>
<reference evidence="2 3" key="1">
    <citation type="submission" date="2017-02" db="EMBL/GenBank/DDBJ databases">
        <title>Prevalence of linear plasmids in Cutibacterium acnes isolates obtained from cancerous prostatic tissue.</title>
        <authorList>
            <person name="Davidsson S."/>
            <person name="Bruggemann H."/>
        </authorList>
    </citation>
    <scope>NUCLEOTIDE SEQUENCE [LARGE SCALE GENOMIC DNA]</scope>
    <source>
        <strain evidence="2 3">11-78</strain>
    </source>
</reference>
<organism evidence="2 3">
    <name type="scientific">Cutibacterium acnes</name>
    <name type="common">Propionibacterium acnes</name>
    <dbReference type="NCBI Taxonomy" id="1747"/>
    <lineage>
        <taxon>Bacteria</taxon>
        <taxon>Bacillati</taxon>
        <taxon>Actinomycetota</taxon>
        <taxon>Actinomycetes</taxon>
        <taxon>Propionibacteriales</taxon>
        <taxon>Propionibacteriaceae</taxon>
        <taxon>Cutibacterium</taxon>
    </lineage>
</organism>